<evidence type="ECO:0000313" key="2">
    <source>
        <dbReference type="Proteomes" id="UP000215616"/>
    </source>
</evidence>
<protein>
    <submittedName>
        <fullName evidence="1">Ferredoxin</fullName>
    </submittedName>
</protein>
<comment type="caution">
    <text evidence="1">The sequence shown here is derived from an EMBL/GenBank/DDBJ whole genome shotgun (WGS) entry which is preliminary data.</text>
</comment>
<dbReference type="InterPro" id="IPR008620">
    <property type="entry name" value="FixH"/>
</dbReference>
<gene>
    <name evidence="1" type="ORF">B7Z12_07725</name>
</gene>
<dbReference type="EMBL" id="NCDQ01000097">
    <property type="protein sequence ID" value="OYX04106.1"/>
    <property type="molecule type" value="Genomic_DNA"/>
</dbReference>
<proteinExistence type="predicted"/>
<accession>A0A258D928</accession>
<dbReference type="Pfam" id="PF05751">
    <property type="entry name" value="FixH"/>
    <property type="match status" value="1"/>
</dbReference>
<dbReference type="AlphaFoldDB" id="A0A258D928"/>
<dbReference type="InterPro" id="IPR018037">
    <property type="entry name" value="FixH_proteobacterial"/>
</dbReference>
<reference evidence="1 2" key="1">
    <citation type="submission" date="2017-03" db="EMBL/GenBank/DDBJ databases">
        <title>Lifting the veil on microbial sulfur biogeochemistry in mining wastewaters.</title>
        <authorList>
            <person name="Kantor R.S."/>
            <person name="Colenbrander Nelson T."/>
            <person name="Marshall S."/>
            <person name="Bennett D."/>
            <person name="Apte S."/>
            <person name="Camacho D."/>
            <person name="Thomas B.C."/>
            <person name="Warren L.A."/>
            <person name="Banfield J.F."/>
        </authorList>
    </citation>
    <scope>NUCLEOTIDE SEQUENCE [LARGE SCALE GENOMIC DNA]</scope>
    <source>
        <strain evidence="1">32-67-7</strain>
    </source>
</reference>
<evidence type="ECO:0000313" key="1">
    <source>
        <dbReference type="EMBL" id="OYX04106.1"/>
    </source>
</evidence>
<dbReference type="Proteomes" id="UP000215616">
    <property type="component" value="Unassembled WGS sequence"/>
</dbReference>
<sequence>MVLAYRTFSGQVASNPYEAGLAFNKTLAQREREAALGWTAAVEAQGGGAVVVRVRDRAGQPLDRLSVTGSLERPATEVGKQVLDFKPLGDGRYRASAKLDGAWDLRATARDAQNAFELEARLVSQ</sequence>
<organism evidence="1 2">
    <name type="scientific">Caulobacter vibrioides</name>
    <name type="common">Caulobacter crescentus</name>
    <dbReference type="NCBI Taxonomy" id="155892"/>
    <lineage>
        <taxon>Bacteria</taxon>
        <taxon>Pseudomonadati</taxon>
        <taxon>Pseudomonadota</taxon>
        <taxon>Alphaproteobacteria</taxon>
        <taxon>Caulobacterales</taxon>
        <taxon>Caulobacteraceae</taxon>
        <taxon>Caulobacter</taxon>
    </lineage>
</organism>
<name>A0A258D928_CAUVI</name>
<dbReference type="PIRSF" id="PIRSF011386">
    <property type="entry name" value="FixH"/>
    <property type="match status" value="1"/>
</dbReference>